<keyword evidence="1" id="KW-0805">Transcription regulation</keyword>
<evidence type="ECO:0000313" key="6">
    <source>
        <dbReference type="EMBL" id="MDQ0516023.1"/>
    </source>
</evidence>
<dbReference type="Proteomes" id="UP001223743">
    <property type="component" value="Unassembled WGS sequence"/>
</dbReference>
<proteinExistence type="predicted"/>
<dbReference type="SUPFAM" id="SSF48498">
    <property type="entry name" value="Tetracyclin repressor-like, C-terminal domain"/>
    <property type="match status" value="1"/>
</dbReference>
<keyword evidence="3" id="KW-0804">Transcription</keyword>
<dbReference type="EMBL" id="JAUSWJ010000001">
    <property type="protein sequence ID" value="MDQ0516023.1"/>
    <property type="molecule type" value="Genomic_DNA"/>
</dbReference>
<evidence type="ECO:0000256" key="1">
    <source>
        <dbReference type="ARBA" id="ARBA00023015"/>
    </source>
</evidence>
<protein>
    <submittedName>
        <fullName evidence="6">AcrR family transcriptional regulator</fullName>
    </submittedName>
</protein>
<name>A0ABU0M4Y8_9HYPH</name>
<evidence type="ECO:0000256" key="2">
    <source>
        <dbReference type="ARBA" id="ARBA00023125"/>
    </source>
</evidence>
<feature type="DNA-binding region" description="H-T-H motif" evidence="4">
    <location>
        <begin position="34"/>
        <end position="53"/>
    </location>
</feature>
<dbReference type="Gene3D" id="1.10.357.10">
    <property type="entry name" value="Tetracycline Repressor, domain 2"/>
    <property type="match status" value="1"/>
</dbReference>
<feature type="domain" description="HTH tetR-type" evidence="5">
    <location>
        <begin position="11"/>
        <end position="71"/>
    </location>
</feature>
<evidence type="ECO:0000256" key="3">
    <source>
        <dbReference type="ARBA" id="ARBA00023163"/>
    </source>
</evidence>
<evidence type="ECO:0000256" key="4">
    <source>
        <dbReference type="PROSITE-ProRule" id="PRU00335"/>
    </source>
</evidence>
<dbReference type="InterPro" id="IPR001647">
    <property type="entry name" value="HTH_TetR"/>
</dbReference>
<evidence type="ECO:0000259" key="5">
    <source>
        <dbReference type="PROSITE" id="PS50977"/>
    </source>
</evidence>
<gene>
    <name evidence="6" type="ORF">QO015_001636</name>
</gene>
<comment type="caution">
    <text evidence="6">The sequence shown here is derived from an EMBL/GenBank/DDBJ whole genome shotgun (WGS) entry which is preliminary data.</text>
</comment>
<sequence length="205" mass="21726">MARLSREESRARTREQLLASAARAFARAGYGGASVDEIAEDAGFSKGAFYSNFASKEAIFLALLEQKKRGEIAAIRSLLAEPDTDALMRGLRAWLDAAHDDPALSLLAAEIELQARRSESLAAGYRALQERLSTELVGFIAAVFGRLGLRPPAPVADIAATFIAISNGAAMATDPGANQSGRLMQLFLDMVLKASRPADAGDSDG</sequence>
<evidence type="ECO:0000313" key="7">
    <source>
        <dbReference type="Proteomes" id="UP001223743"/>
    </source>
</evidence>
<dbReference type="Pfam" id="PF00440">
    <property type="entry name" value="TetR_N"/>
    <property type="match status" value="1"/>
</dbReference>
<dbReference type="SUPFAM" id="SSF46689">
    <property type="entry name" value="Homeodomain-like"/>
    <property type="match status" value="1"/>
</dbReference>
<reference evidence="6 7" key="1">
    <citation type="submission" date="2023-07" db="EMBL/GenBank/DDBJ databases">
        <title>Genomic Encyclopedia of Type Strains, Phase IV (KMG-IV): sequencing the most valuable type-strain genomes for metagenomic binning, comparative biology and taxonomic classification.</title>
        <authorList>
            <person name="Goeker M."/>
        </authorList>
    </citation>
    <scope>NUCLEOTIDE SEQUENCE [LARGE SCALE GENOMIC DNA]</scope>
    <source>
        <strain evidence="6 7">B1-1</strain>
    </source>
</reference>
<organism evidence="6 7">
    <name type="scientific">Kaistia geumhonensis</name>
    <dbReference type="NCBI Taxonomy" id="410839"/>
    <lineage>
        <taxon>Bacteria</taxon>
        <taxon>Pseudomonadati</taxon>
        <taxon>Pseudomonadota</taxon>
        <taxon>Alphaproteobacteria</taxon>
        <taxon>Hyphomicrobiales</taxon>
        <taxon>Kaistiaceae</taxon>
        <taxon>Kaistia</taxon>
    </lineage>
</organism>
<dbReference type="PANTHER" id="PTHR30055">
    <property type="entry name" value="HTH-TYPE TRANSCRIPTIONAL REGULATOR RUTR"/>
    <property type="match status" value="1"/>
</dbReference>
<dbReference type="InterPro" id="IPR009057">
    <property type="entry name" value="Homeodomain-like_sf"/>
</dbReference>
<dbReference type="InterPro" id="IPR050109">
    <property type="entry name" value="HTH-type_TetR-like_transc_reg"/>
</dbReference>
<keyword evidence="7" id="KW-1185">Reference proteome</keyword>
<dbReference type="RefSeq" id="WP_266280142.1">
    <property type="nucleotide sequence ID" value="NZ_JAPKNF010000001.1"/>
</dbReference>
<dbReference type="PANTHER" id="PTHR30055:SF234">
    <property type="entry name" value="HTH-TYPE TRANSCRIPTIONAL REGULATOR BETI"/>
    <property type="match status" value="1"/>
</dbReference>
<dbReference type="PRINTS" id="PR00455">
    <property type="entry name" value="HTHTETR"/>
</dbReference>
<dbReference type="PROSITE" id="PS50977">
    <property type="entry name" value="HTH_TETR_2"/>
    <property type="match status" value="1"/>
</dbReference>
<dbReference type="InterPro" id="IPR036271">
    <property type="entry name" value="Tet_transcr_reg_TetR-rel_C_sf"/>
</dbReference>
<accession>A0ABU0M4Y8</accession>
<keyword evidence="2 4" id="KW-0238">DNA-binding</keyword>